<organism evidence="2 3">
    <name type="scientific">Polytolypa hystricis (strain UAMH7299)</name>
    <dbReference type="NCBI Taxonomy" id="1447883"/>
    <lineage>
        <taxon>Eukaryota</taxon>
        <taxon>Fungi</taxon>
        <taxon>Dikarya</taxon>
        <taxon>Ascomycota</taxon>
        <taxon>Pezizomycotina</taxon>
        <taxon>Eurotiomycetes</taxon>
        <taxon>Eurotiomycetidae</taxon>
        <taxon>Onygenales</taxon>
        <taxon>Onygenales incertae sedis</taxon>
        <taxon>Polytolypa</taxon>
    </lineage>
</organism>
<evidence type="ECO:0000313" key="2">
    <source>
        <dbReference type="EMBL" id="PGH11879.1"/>
    </source>
</evidence>
<accession>A0A2B7XSE2</accession>
<sequence>MECNTYVKTSATPKKHPAALASNRTRRLVDETLEFITTSKEGRQMPYAKNLQVHLGSMKIGPRFFGLKRSWANKDGCF</sequence>
<evidence type="ECO:0000313" key="3">
    <source>
        <dbReference type="Proteomes" id="UP000224634"/>
    </source>
</evidence>
<gene>
    <name evidence="2" type="ORF">AJ80_06944</name>
</gene>
<feature type="compositionally biased region" description="Polar residues" evidence="1">
    <location>
        <begin position="1"/>
        <end position="12"/>
    </location>
</feature>
<keyword evidence="3" id="KW-1185">Reference proteome</keyword>
<evidence type="ECO:0000256" key="1">
    <source>
        <dbReference type="SAM" id="MobiDB-lite"/>
    </source>
</evidence>
<name>A0A2B7XSE2_POLH7</name>
<comment type="caution">
    <text evidence="2">The sequence shown here is derived from an EMBL/GenBank/DDBJ whole genome shotgun (WGS) entry which is preliminary data.</text>
</comment>
<dbReference type="AlphaFoldDB" id="A0A2B7XSE2"/>
<reference evidence="2 3" key="1">
    <citation type="submission" date="2017-10" db="EMBL/GenBank/DDBJ databases">
        <title>Comparative genomics in systemic dimorphic fungi from Ajellomycetaceae.</title>
        <authorList>
            <person name="Munoz J.F."/>
            <person name="Mcewen J.G."/>
            <person name="Clay O.K."/>
            <person name="Cuomo C.A."/>
        </authorList>
    </citation>
    <scope>NUCLEOTIDE SEQUENCE [LARGE SCALE GENOMIC DNA]</scope>
    <source>
        <strain evidence="2 3">UAMH7299</strain>
    </source>
</reference>
<protein>
    <submittedName>
        <fullName evidence="2">Uncharacterized protein</fullName>
    </submittedName>
</protein>
<dbReference type="EMBL" id="PDNA01000126">
    <property type="protein sequence ID" value="PGH11879.1"/>
    <property type="molecule type" value="Genomic_DNA"/>
</dbReference>
<proteinExistence type="predicted"/>
<dbReference type="Proteomes" id="UP000224634">
    <property type="component" value="Unassembled WGS sequence"/>
</dbReference>
<feature type="region of interest" description="Disordered" evidence="1">
    <location>
        <begin position="1"/>
        <end position="23"/>
    </location>
</feature>